<dbReference type="Gene3D" id="3.80.10.10">
    <property type="entry name" value="Ribonuclease Inhibitor"/>
    <property type="match status" value="1"/>
</dbReference>
<evidence type="ECO:0000313" key="3">
    <source>
        <dbReference type="EnsemblPlants" id="OBART03G31740.1"/>
    </source>
</evidence>
<dbReference type="eggNOG" id="ENOG502RYMX">
    <property type="taxonomic scope" value="Eukaryota"/>
</dbReference>
<dbReference type="STRING" id="65489.A0A0D3FN71"/>
<dbReference type="HOGENOM" id="CLU_560675_0_0_1"/>
<dbReference type="InterPro" id="IPR053772">
    <property type="entry name" value="At1g61320/At1g61330-like"/>
</dbReference>
<reference evidence="3" key="2">
    <citation type="submission" date="2015-03" db="UniProtKB">
        <authorList>
            <consortium name="EnsemblPlants"/>
        </authorList>
    </citation>
    <scope>IDENTIFICATION</scope>
</reference>
<feature type="region of interest" description="Disordered" evidence="1">
    <location>
        <begin position="32"/>
        <end position="103"/>
    </location>
</feature>
<reference evidence="3" key="1">
    <citation type="journal article" date="2009" name="Rice">
        <title>De Novo Next Generation Sequencing of Plant Genomes.</title>
        <authorList>
            <person name="Rounsley S."/>
            <person name="Marri P.R."/>
            <person name="Yu Y."/>
            <person name="He R."/>
            <person name="Sisneros N."/>
            <person name="Goicoechea J.L."/>
            <person name="Lee S.J."/>
            <person name="Angelova A."/>
            <person name="Kudrna D."/>
            <person name="Luo M."/>
            <person name="Affourtit J."/>
            <person name="Desany B."/>
            <person name="Knight J."/>
            <person name="Niazi F."/>
            <person name="Egholm M."/>
            <person name="Wing R.A."/>
        </authorList>
    </citation>
    <scope>NUCLEOTIDE SEQUENCE [LARGE SCALE GENOMIC DNA]</scope>
    <source>
        <strain evidence="3">cv. IRGC 105608</strain>
    </source>
</reference>
<dbReference type="EnsemblPlants" id="OBART03G31740.1">
    <property type="protein sequence ID" value="OBART03G31740.1"/>
    <property type="gene ID" value="OBART03G31740"/>
</dbReference>
<accession>A0A0D3FN71</accession>
<dbReference type="AlphaFoldDB" id="A0A0D3FN71"/>
<dbReference type="InterPro" id="IPR055357">
    <property type="entry name" value="LRR_At1g61320_AtMIF1"/>
</dbReference>
<dbReference type="InterPro" id="IPR032675">
    <property type="entry name" value="LRR_dom_sf"/>
</dbReference>
<dbReference type="PANTHER" id="PTHR34145:SF48">
    <property type="entry name" value="OS01G0553400 PROTEIN"/>
    <property type="match status" value="1"/>
</dbReference>
<dbReference type="PANTHER" id="PTHR34145">
    <property type="entry name" value="OS02G0105600 PROTEIN"/>
    <property type="match status" value="1"/>
</dbReference>
<sequence length="536" mass="59740">MVGPEATGSAPRGAWRLDTGCRPSLSVILSPIVTGPRQPRDGRVGLAHLAVSPKDPIPETDATETSSGARAPGVRAVRREPVLSTTSSSSSSSSPSPASRPCAISSLGAPDLPAWRDKNLFPWSIQKPCNYTICPMMFYAAYCHGYIQRVLADGLSFSQVAAAVEMLLSEIGLEKRHHVPAQEYKHETYKDQVCQESEQPTAASMFTSYPEKHTCHVDVDVDGWVRFCAASRARRIAFDFTPGAKNIFKGLPDDKYIFPLHVFSGPDSSPSHVRSLNLAYVCLNTTTTGFAGFANLKKLTLHKVLFLIMLPECTALEWLSIICCSYTELTLCKPLLRLRYLCLHYCNLEKIELEAPNLTSFDLINRPIPLALSESPKVMKFKLLHKSVRYGDNLDYICTELPAALPGVQKLSITSTLYIYDELKRFAKTSVRFINLRHLNLSVDGILRLAYLLEVAPVLEELELHFDISDFVIRQRICHRIGMIKLRRVVMSGACHWQGLIELAHCILRCAIRLDCMIMDPMVRIKGLPVVDCIYG</sequence>
<feature type="domain" description="At1g61320/AtMIF1 LRR" evidence="2">
    <location>
        <begin position="253"/>
        <end position="522"/>
    </location>
</feature>
<dbReference type="SUPFAM" id="SSF52047">
    <property type="entry name" value="RNI-like"/>
    <property type="match status" value="1"/>
</dbReference>
<name>A0A0D3FN71_9ORYZ</name>
<evidence type="ECO:0000259" key="2">
    <source>
        <dbReference type="Pfam" id="PF23622"/>
    </source>
</evidence>
<dbReference type="PaxDb" id="65489-OBART03G31740.1"/>
<proteinExistence type="predicted"/>
<organism evidence="3">
    <name type="scientific">Oryza barthii</name>
    <dbReference type="NCBI Taxonomy" id="65489"/>
    <lineage>
        <taxon>Eukaryota</taxon>
        <taxon>Viridiplantae</taxon>
        <taxon>Streptophyta</taxon>
        <taxon>Embryophyta</taxon>
        <taxon>Tracheophyta</taxon>
        <taxon>Spermatophyta</taxon>
        <taxon>Magnoliopsida</taxon>
        <taxon>Liliopsida</taxon>
        <taxon>Poales</taxon>
        <taxon>Poaceae</taxon>
        <taxon>BOP clade</taxon>
        <taxon>Oryzoideae</taxon>
        <taxon>Oryzeae</taxon>
        <taxon>Oryzinae</taxon>
        <taxon>Oryza</taxon>
    </lineage>
</organism>
<keyword evidence="4" id="KW-1185">Reference proteome</keyword>
<dbReference type="Pfam" id="PF23622">
    <property type="entry name" value="LRR_At1g61320_AtMIF1"/>
    <property type="match status" value="1"/>
</dbReference>
<dbReference type="Gramene" id="OBART03G31740.1">
    <property type="protein sequence ID" value="OBART03G31740.1"/>
    <property type="gene ID" value="OBART03G31740"/>
</dbReference>
<feature type="compositionally biased region" description="Low complexity" evidence="1">
    <location>
        <begin position="82"/>
        <end position="103"/>
    </location>
</feature>
<evidence type="ECO:0000256" key="1">
    <source>
        <dbReference type="SAM" id="MobiDB-lite"/>
    </source>
</evidence>
<dbReference type="Proteomes" id="UP000026960">
    <property type="component" value="Chromosome 3"/>
</dbReference>
<evidence type="ECO:0000313" key="4">
    <source>
        <dbReference type="Proteomes" id="UP000026960"/>
    </source>
</evidence>
<protein>
    <recommendedName>
        <fullName evidence="2">At1g61320/AtMIF1 LRR domain-containing protein</fullName>
    </recommendedName>
</protein>